<evidence type="ECO:0000259" key="1">
    <source>
        <dbReference type="PROSITE" id="PS50994"/>
    </source>
</evidence>
<feature type="domain" description="Integrase catalytic" evidence="1">
    <location>
        <begin position="1"/>
        <end position="115"/>
    </location>
</feature>
<name>A0A371I3N7_MUCPR</name>
<dbReference type="InterPro" id="IPR001584">
    <property type="entry name" value="Integrase_cat-core"/>
</dbReference>
<dbReference type="GO" id="GO:0015074">
    <property type="term" value="P:DNA integration"/>
    <property type="evidence" value="ECO:0007669"/>
    <property type="project" value="InterPro"/>
</dbReference>
<dbReference type="PANTHER" id="PTHR37984">
    <property type="entry name" value="PROTEIN CBG26694"/>
    <property type="match status" value="1"/>
</dbReference>
<evidence type="ECO:0000313" key="2">
    <source>
        <dbReference type="EMBL" id="RDY09660.1"/>
    </source>
</evidence>
<protein>
    <recommendedName>
        <fullName evidence="1">Integrase catalytic domain-containing protein</fullName>
    </recommendedName>
</protein>
<dbReference type="EMBL" id="QJKJ01000995">
    <property type="protein sequence ID" value="RDY09660.1"/>
    <property type="molecule type" value="Genomic_DNA"/>
</dbReference>
<dbReference type="Gene3D" id="3.30.420.10">
    <property type="entry name" value="Ribonuclease H-like superfamily/Ribonuclease H"/>
    <property type="match status" value="1"/>
</dbReference>
<dbReference type="AlphaFoldDB" id="A0A371I3N7"/>
<dbReference type="PROSITE" id="PS50994">
    <property type="entry name" value="INTEGRASE"/>
    <property type="match status" value="1"/>
</dbReference>
<evidence type="ECO:0000313" key="3">
    <source>
        <dbReference type="Proteomes" id="UP000257109"/>
    </source>
</evidence>
<reference evidence="2" key="1">
    <citation type="submission" date="2018-05" db="EMBL/GenBank/DDBJ databases">
        <title>Draft genome of Mucuna pruriens seed.</title>
        <authorList>
            <person name="Nnadi N.E."/>
            <person name="Vos R."/>
            <person name="Hasami M.H."/>
            <person name="Devisetty U.K."/>
            <person name="Aguiy J.C."/>
        </authorList>
    </citation>
    <scope>NUCLEOTIDE SEQUENCE [LARGE SCALE GENOMIC DNA]</scope>
    <source>
        <strain evidence="2">JCA_2017</strain>
    </source>
</reference>
<dbReference type="InterPro" id="IPR012337">
    <property type="entry name" value="RNaseH-like_sf"/>
</dbReference>
<dbReference type="PANTHER" id="PTHR37984:SF5">
    <property type="entry name" value="PROTEIN NYNRIN-LIKE"/>
    <property type="match status" value="1"/>
</dbReference>
<feature type="non-terminal residue" evidence="2">
    <location>
        <position position="1"/>
    </location>
</feature>
<dbReference type="SUPFAM" id="SSF53098">
    <property type="entry name" value="Ribonuclease H-like"/>
    <property type="match status" value="1"/>
</dbReference>
<keyword evidence="3" id="KW-1185">Reference proteome</keyword>
<dbReference type="InterPro" id="IPR036397">
    <property type="entry name" value="RNaseH_sf"/>
</dbReference>
<sequence length="115" mass="13301">MWGMDVISPIEPKASNKHCFIIFAIDYFTKWVKVASYADVTRNIVRLICQYGLLNHVITNNATNLNNKMMKNLCDNYKIQHCNSSSYFPKMNGAVEVANKKIKKIVQKMVVTYNY</sequence>
<organism evidence="2 3">
    <name type="scientific">Mucuna pruriens</name>
    <name type="common">Velvet bean</name>
    <name type="synonym">Dolichos pruriens</name>
    <dbReference type="NCBI Taxonomy" id="157652"/>
    <lineage>
        <taxon>Eukaryota</taxon>
        <taxon>Viridiplantae</taxon>
        <taxon>Streptophyta</taxon>
        <taxon>Embryophyta</taxon>
        <taxon>Tracheophyta</taxon>
        <taxon>Spermatophyta</taxon>
        <taxon>Magnoliopsida</taxon>
        <taxon>eudicotyledons</taxon>
        <taxon>Gunneridae</taxon>
        <taxon>Pentapetalae</taxon>
        <taxon>rosids</taxon>
        <taxon>fabids</taxon>
        <taxon>Fabales</taxon>
        <taxon>Fabaceae</taxon>
        <taxon>Papilionoideae</taxon>
        <taxon>50 kb inversion clade</taxon>
        <taxon>NPAAA clade</taxon>
        <taxon>indigoferoid/millettioid clade</taxon>
        <taxon>Phaseoleae</taxon>
        <taxon>Mucuna</taxon>
    </lineage>
</organism>
<dbReference type="Proteomes" id="UP000257109">
    <property type="component" value="Unassembled WGS sequence"/>
</dbReference>
<dbReference type="OrthoDB" id="2016337at2759"/>
<dbReference type="GO" id="GO:0003676">
    <property type="term" value="F:nucleic acid binding"/>
    <property type="evidence" value="ECO:0007669"/>
    <property type="project" value="InterPro"/>
</dbReference>
<accession>A0A371I3N7</accession>
<gene>
    <name evidence="2" type="ORF">CR513_05952</name>
</gene>
<proteinExistence type="predicted"/>
<comment type="caution">
    <text evidence="2">The sequence shown here is derived from an EMBL/GenBank/DDBJ whole genome shotgun (WGS) entry which is preliminary data.</text>
</comment>
<dbReference type="InterPro" id="IPR050951">
    <property type="entry name" value="Retrovirus_Pol_polyprotein"/>
</dbReference>